<organism evidence="1 2">
    <name type="scientific">Thalassobacillus hwangdonensis</name>
    <dbReference type="NCBI Taxonomy" id="546108"/>
    <lineage>
        <taxon>Bacteria</taxon>
        <taxon>Bacillati</taxon>
        <taxon>Bacillota</taxon>
        <taxon>Bacilli</taxon>
        <taxon>Bacillales</taxon>
        <taxon>Bacillaceae</taxon>
        <taxon>Thalassobacillus</taxon>
    </lineage>
</organism>
<dbReference type="EMBL" id="JBHTKL010000006">
    <property type="protein sequence ID" value="MFD1020959.1"/>
    <property type="molecule type" value="Genomic_DNA"/>
</dbReference>
<keyword evidence="2" id="KW-1185">Reference proteome</keyword>
<accession>A0ABW3L640</accession>
<sequence length="563" mass="66414">MKGNPFIYYLDQYNVLSPNHSKIYDEYTYDVNNEENYTFNVPTKIEETLVSLFENAPQSVILTGNAGDGKTRLCRIIYNYFNDDDLTTWPEKGIVDFSFNNGKTLRIVKDLSELKEEVIHRELAELQKNIQDNHSSNIYYLIAANEGKLTKFLSQREELNYLREEVKKRFDSYKYNSNELSIFNLLDVTSSVYVDRVLKEWNQKENWSSCHSCPMQDRCIIYMNHDRTSQPQIQEKIVEQYQLLDYLDTHITMREMLIHISFMLTGGYTCDDVLDADYKELKEQIKHSYYQNFYGHDISENAFSEMKALRLFKTLDPGIYSHSSIDDFIVNGDINGDEKLEQTHSQIFGKTLDLELGYFKKKLTLYRDYNVNNDHSLIEEWIPKLRRKLFYELHDEVGFNTDQLLPFEYIDRYKSLFDNRKNQKAIKKDLTNGFNRVFSGRLTKDKKELLATNKNLMIYESFSKKAVDLLEEIGRNDLDREPSKFTFKVEDEVSVNLNLAIFEYLMRASGGGTHNILQQDAEILVDTFKNELIRLSEPDDYELNILRYDREEGLFIEDEISLD</sequence>
<dbReference type="RefSeq" id="WP_386063555.1">
    <property type="nucleotide sequence ID" value="NZ_JBHTKL010000006.1"/>
</dbReference>
<name>A0ABW3L640_9BACI</name>
<reference evidence="2" key="1">
    <citation type="journal article" date="2019" name="Int. J. Syst. Evol. Microbiol.">
        <title>The Global Catalogue of Microorganisms (GCM) 10K type strain sequencing project: providing services to taxonomists for standard genome sequencing and annotation.</title>
        <authorList>
            <consortium name="The Broad Institute Genomics Platform"/>
            <consortium name="The Broad Institute Genome Sequencing Center for Infectious Disease"/>
            <person name="Wu L."/>
            <person name="Ma J."/>
        </authorList>
    </citation>
    <scope>NUCLEOTIDE SEQUENCE [LARGE SCALE GENOMIC DNA]</scope>
    <source>
        <strain evidence="2">CCUG 56607</strain>
    </source>
</reference>
<protein>
    <submittedName>
        <fullName evidence="1">Uncharacterized protein</fullName>
    </submittedName>
</protein>
<proteinExistence type="predicted"/>
<dbReference type="Proteomes" id="UP001596990">
    <property type="component" value="Unassembled WGS sequence"/>
</dbReference>
<gene>
    <name evidence="1" type="ORF">ACFQ2J_17350</name>
</gene>
<evidence type="ECO:0000313" key="1">
    <source>
        <dbReference type="EMBL" id="MFD1020959.1"/>
    </source>
</evidence>
<evidence type="ECO:0000313" key="2">
    <source>
        <dbReference type="Proteomes" id="UP001596990"/>
    </source>
</evidence>
<comment type="caution">
    <text evidence="1">The sequence shown here is derived from an EMBL/GenBank/DDBJ whole genome shotgun (WGS) entry which is preliminary data.</text>
</comment>